<evidence type="ECO:0000256" key="6">
    <source>
        <dbReference type="ARBA" id="ARBA00023026"/>
    </source>
</evidence>
<dbReference type="FunFam" id="3.40.50.2300:FF:000001">
    <property type="entry name" value="DNA-binding response regulator PhoB"/>
    <property type="match status" value="1"/>
</dbReference>
<dbReference type="EMBL" id="VSDO01000003">
    <property type="protein sequence ID" value="TYA12380.1"/>
    <property type="molecule type" value="Genomic_DNA"/>
</dbReference>
<dbReference type="Gene3D" id="1.10.10.10">
    <property type="entry name" value="Winged helix-like DNA-binding domain superfamily/Winged helix DNA-binding domain"/>
    <property type="match status" value="1"/>
</dbReference>
<evidence type="ECO:0000256" key="1">
    <source>
        <dbReference type="ARBA" id="ARBA00004496"/>
    </source>
</evidence>
<dbReference type="PANTHER" id="PTHR48111:SF49">
    <property type="entry name" value="HEME RESPONSE REGULATOR HSSR"/>
    <property type="match status" value="1"/>
</dbReference>
<evidence type="ECO:0000256" key="9">
    <source>
        <dbReference type="ARBA" id="ARBA00023163"/>
    </source>
</evidence>
<dbReference type="InterPro" id="IPR011006">
    <property type="entry name" value="CheY-like_superfamily"/>
</dbReference>
<evidence type="ECO:0000259" key="14">
    <source>
        <dbReference type="PROSITE" id="PS50110"/>
    </source>
</evidence>
<evidence type="ECO:0000313" key="17">
    <source>
        <dbReference type="Proteomes" id="UP000325218"/>
    </source>
</evidence>
<gene>
    <name evidence="16" type="ORF">FRY98_16940</name>
</gene>
<keyword evidence="3 12" id="KW-0597">Phosphoprotein</keyword>
<comment type="subcellular location">
    <subcellularLocation>
        <location evidence="1">Cytoplasm</location>
    </subcellularLocation>
</comment>
<evidence type="ECO:0000256" key="4">
    <source>
        <dbReference type="ARBA" id="ARBA00023012"/>
    </source>
</evidence>
<keyword evidence="9" id="KW-0804">Transcription</keyword>
<feature type="DNA-binding region" description="OmpR/PhoB-type" evidence="13">
    <location>
        <begin position="125"/>
        <end position="224"/>
    </location>
</feature>
<evidence type="ECO:0000256" key="2">
    <source>
        <dbReference type="ARBA" id="ARBA00022490"/>
    </source>
</evidence>
<dbReference type="SMART" id="SM00862">
    <property type="entry name" value="Trans_reg_C"/>
    <property type="match status" value="1"/>
</dbReference>
<keyword evidence="2" id="KW-0963">Cytoplasm</keyword>
<dbReference type="GO" id="GO:0032993">
    <property type="term" value="C:protein-DNA complex"/>
    <property type="evidence" value="ECO:0007669"/>
    <property type="project" value="TreeGrafter"/>
</dbReference>
<dbReference type="Gene3D" id="3.40.50.2300">
    <property type="match status" value="1"/>
</dbReference>
<dbReference type="PROSITE" id="PS51755">
    <property type="entry name" value="OMPR_PHOB"/>
    <property type="match status" value="1"/>
</dbReference>
<dbReference type="InterPro" id="IPR039420">
    <property type="entry name" value="WalR-like"/>
</dbReference>
<dbReference type="InterPro" id="IPR001789">
    <property type="entry name" value="Sig_transdc_resp-reg_receiver"/>
</dbReference>
<keyword evidence="4" id="KW-0902">Two-component regulatory system</keyword>
<keyword evidence="17" id="KW-1185">Reference proteome</keyword>
<evidence type="ECO:0000256" key="8">
    <source>
        <dbReference type="ARBA" id="ARBA00023159"/>
    </source>
</evidence>
<keyword evidence="8" id="KW-0010">Activator</keyword>
<accession>A0A5D0CRX5</accession>
<dbReference type="OrthoDB" id="9790442at2"/>
<evidence type="ECO:0000256" key="11">
    <source>
        <dbReference type="ARBA" id="ARBA00039976"/>
    </source>
</evidence>
<feature type="modified residue" description="4-aspartylphosphate" evidence="12">
    <location>
        <position position="52"/>
    </location>
</feature>
<dbReference type="GO" id="GO:0000156">
    <property type="term" value="F:phosphorelay response regulator activity"/>
    <property type="evidence" value="ECO:0007669"/>
    <property type="project" value="TreeGrafter"/>
</dbReference>
<dbReference type="AlphaFoldDB" id="A0A5D0CRX5"/>
<evidence type="ECO:0000256" key="13">
    <source>
        <dbReference type="PROSITE-ProRule" id="PRU01091"/>
    </source>
</evidence>
<dbReference type="Pfam" id="PF00486">
    <property type="entry name" value="Trans_reg_C"/>
    <property type="match status" value="1"/>
</dbReference>
<keyword evidence="5" id="KW-0805">Transcription regulation</keyword>
<name>A0A5D0CRX5_9BACL</name>
<protein>
    <recommendedName>
        <fullName evidence="11">Heme response regulator HssR</fullName>
    </recommendedName>
</protein>
<dbReference type="Pfam" id="PF00072">
    <property type="entry name" value="Response_reg"/>
    <property type="match status" value="1"/>
</dbReference>
<proteinExistence type="predicted"/>
<evidence type="ECO:0000256" key="5">
    <source>
        <dbReference type="ARBA" id="ARBA00023015"/>
    </source>
</evidence>
<organism evidence="16 17">
    <name type="scientific">Paenibacillus faecis</name>
    <dbReference type="NCBI Taxonomy" id="862114"/>
    <lineage>
        <taxon>Bacteria</taxon>
        <taxon>Bacillati</taxon>
        <taxon>Bacillota</taxon>
        <taxon>Bacilli</taxon>
        <taxon>Bacillales</taxon>
        <taxon>Paenibacillaceae</taxon>
        <taxon>Paenibacillus</taxon>
    </lineage>
</organism>
<evidence type="ECO:0000256" key="10">
    <source>
        <dbReference type="ARBA" id="ARBA00037471"/>
    </source>
</evidence>
<dbReference type="CDD" id="cd00383">
    <property type="entry name" value="trans_reg_C"/>
    <property type="match status" value="1"/>
</dbReference>
<evidence type="ECO:0000259" key="15">
    <source>
        <dbReference type="PROSITE" id="PS51755"/>
    </source>
</evidence>
<dbReference type="SUPFAM" id="SSF52172">
    <property type="entry name" value="CheY-like"/>
    <property type="match status" value="1"/>
</dbReference>
<feature type="domain" description="Response regulatory" evidence="14">
    <location>
        <begin position="3"/>
        <end position="117"/>
    </location>
</feature>
<dbReference type="InterPro" id="IPR001867">
    <property type="entry name" value="OmpR/PhoB-type_DNA-bd"/>
</dbReference>
<evidence type="ECO:0000313" key="16">
    <source>
        <dbReference type="EMBL" id="TYA12380.1"/>
    </source>
</evidence>
<dbReference type="GO" id="GO:0006355">
    <property type="term" value="P:regulation of DNA-templated transcription"/>
    <property type="evidence" value="ECO:0007669"/>
    <property type="project" value="InterPro"/>
</dbReference>
<dbReference type="GO" id="GO:0005829">
    <property type="term" value="C:cytosol"/>
    <property type="evidence" value="ECO:0007669"/>
    <property type="project" value="TreeGrafter"/>
</dbReference>
<sequence length="226" mass="26232">MTTILVVDDDPNIRELICLYLKREGFHPMQAADGKEALEVMEQTQADLVVLDIMMPVMDGWELCQELRRQYPDTPLLMVTARGETGQKVKGFNLGTDDYLVKPFDPIELVIRVKALLKRYRISASQSIQLGHVWLNRQTYKVIRGSEELTLPPKEFELLFRLGSYPGQIFTREQLIQQIWGADYSGDDRTVDVHIKRLRERFAHDDPPSFRIETVYGLGYRIEVFK</sequence>
<dbReference type="GO" id="GO:0000976">
    <property type="term" value="F:transcription cis-regulatory region binding"/>
    <property type="evidence" value="ECO:0007669"/>
    <property type="project" value="TreeGrafter"/>
</dbReference>
<reference evidence="16 17" key="1">
    <citation type="submission" date="2019-08" db="EMBL/GenBank/DDBJ databases">
        <title>Genome sequencing of Paenibacillus faecis DSM 23593(T).</title>
        <authorList>
            <person name="Kook J.-K."/>
            <person name="Park S.-N."/>
            <person name="Lim Y.K."/>
        </authorList>
    </citation>
    <scope>NUCLEOTIDE SEQUENCE [LARGE SCALE GENOMIC DNA]</scope>
    <source>
        <strain evidence="16 17">DSM 23593</strain>
    </source>
</reference>
<dbReference type="FunFam" id="1.10.10.10:FF:000018">
    <property type="entry name" value="DNA-binding response regulator ResD"/>
    <property type="match status" value="1"/>
</dbReference>
<dbReference type="InterPro" id="IPR036388">
    <property type="entry name" value="WH-like_DNA-bd_sf"/>
</dbReference>
<dbReference type="SMART" id="SM00448">
    <property type="entry name" value="REC"/>
    <property type="match status" value="1"/>
</dbReference>
<evidence type="ECO:0000256" key="3">
    <source>
        <dbReference type="ARBA" id="ARBA00022553"/>
    </source>
</evidence>
<evidence type="ECO:0000256" key="12">
    <source>
        <dbReference type="PROSITE-ProRule" id="PRU00169"/>
    </source>
</evidence>
<dbReference type="CDD" id="cd17574">
    <property type="entry name" value="REC_OmpR"/>
    <property type="match status" value="1"/>
</dbReference>
<dbReference type="RefSeq" id="WP_148454059.1">
    <property type="nucleotide sequence ID" value="NZ_BORZ01000006.1"/>
</dbReference>
<dbReference type="PROSITE" id="PS50110">
    <property type="entry name" value="RESPONSE_REGULATORY"/>
    <property type="match status" value="1"/>
</dbReference>
<feature type="domain" description="OmpR/PhoB-type" evidence="15">
    <location>
        <begin position="125"/>
        <end position="224"/>
    </location>
</feature>
<keyword evidence="7 13" id="KW-0238">DNA-binding</keyword>
<evidence type="ECO:0000256" key="7">
    <source>
        <dbReference type="ARBA" id="ARBA00023125"/>
    </source>
</evidence>
<dbReference type="Proteomes" id="UP000325218">
    <property type="component" value="Unassembled WGS sequence"/>
</dbReference>
<dbReference type="PANTHER" id="PTHR48111">
    <property type="entry name" value="REGULATOR OF RPOS"/>
    <property type="match status" value="1"/>
</dbReference>
<comment type="caution">
    <text evidence="16">The sequence shown here is derived from an EMBL/GenBank/DDBJ whole genome shotgun (WGS) entry which is preliminary data.</text>
</comment>
<comment type="function">
    <text evidence="10">Member of the two-component regulatory system HssS/HssR involved in intracellular heme homeostasis and tempering of staphylococcal virulence. Phosphorylated HssR binds to a direct repeat sequence within hrtAB promoter and activates the expression of hrtAB, an efflux pump, in response to extracellular heme, hemin, hemoglobin or blood.</text>
</comment>
<keyword evidence="6" id="KW-0843">Virulence</keyword>